<dbReference type="AlphaFoldDB" id="A0A9X1I2M7"/>
<dbReference type="EMBL" id="JAJAPW010000004">
    <property type="protein sequence ID" value="MCB4799518.1"/>
    <property type="molecule type" value="Genomic_DNA"/>
</dbReference>
<dbReference type="RefSeq" id="WP_226543997.1">
    <property type="nucleotide sequence ID" value="NZ_JAJAPW010000004.1"/>
</dbReference>
<comment type="caution">
    <text evidence="1">The sequence shown here is derived from an EMBL/GenBank/DDBJ whole genome shotgun (WGS) entry which is preliminary data.</text>
</comment>
<protein>
    <submittedName>
        <fullName evidence="1">Uncharacterized protein</fullName>
    </submittedName>
</protein>
<proteinExistence type="predicted"/>
<keyword evidence="2" id="KW-1185">Reference proteome</keyword>
<reference evidence="1" key="1">
    <citation type="submission" date="2021-10" db="EMBL/GenBank/DDBJ databases">
        <title>Tamlana sargassums sp. nov., and Tamlana laminarinivorans sp. nov., two new bacteria isolated from the brown alga.</title>
        <authorList>
            <person name="Li J."/>
        </authorList>
    </citation>
    <scope>NUCLEOTIDE SEQUENCE</scope>
    <source>
        <strain evidence="1">PT2-4</strain>
    </source>
</reference>
<sequence>MKINWNSTSSFSDEVLSTKLKIEYEFRKRTMKFIIENNIPECCEDYKCVVFDFFVDENCFKISKETHEPLYSKFIALNETFKLDETG</sequence>
<name>A0A9X1I2M7_9FLAO</name>
<organism evidence="1 2">
    <name type="scientific">Neotamlana laminarinivorans</name>
    <dbReference type="NCBI Taxonomy" id="2883124"/>
    <lineage>
        <taxon>Bacteria</taxon>
        <taxon>Pseudomonadati</taxon>
        <taxon>Bacteroidota</taxon>
        <taxon>Flavobacteriia</taxon>
        <taxon>Flavobacteriales</taxon>
        <taxon>Flavobacteriaceae</taxon>
        <taxon>Neotamlana</taxon>
    </lineage>
</organism>
<accession>A0A9X1I2M7</accession>
<evidence type="ECO:0000313" key="1">
    <source>
        <dbReference type="EMBL" id="MCB4799518.1"/>
    </source>
</evidence>
<evidence type="ECO:0000313" key="2">
    <source>
        <dbReference type="Proteomes" id="UP001139199"/>
    </source>
</evidence>
<dbReference type="Proteomes" id="UP001139199">
    <property type="component" value="Unassembled WGS sequence"/>
</dbReference>
<gene>
    <name evidence="1" type="ORF">LG649_11710</name>
</gene>